<name>A0A9D2MJV8_9FIRM</name>
<reference evidence="1" key="1">
    <citation type="journal article" date="2021" name="PeerJ">
        <title>Extensive microbial diversity within the chicken gut microbiome revealed by metagenomics and culture.</title>
        <authorList>
            <person name="Gilroy R."/>
            <person name="Ravi A."/>
            <person name="Getino M."/>
            <person name="Pursley I."/>
            <person name="Horton D.L."/>
            <person name="Alikhan N.F."/>
            <person name="Baker D."/>
            <person name="Gharbi K."/>
            <person name="Hall N."/>
            <person name="Watson M."/>
            <person name="Adriaenssens E.M."/>
            <person name="Foster-Nyarko E."/>
            <person name="Jarju S."/>
            <person name="Secka A."/>
            <person name="Antonio M."/>
            <person name="Oren A."/>
            <person name="Chaudhuri R.R."/>
            <person name="La Ragione R."/>
            <person name="Hildebrand F."/>
            <person name="Pallen M.J."/>
        </authorList>
    </citation>
    <scope>NUCLEOTIDE SEQUENCE</scope>
    <source>
        <strain evidence="1">CHK192-8294</strain>
    </source>
</reference>
<dbReference type="Proteomes" id="UP000823921">
    <property type="component" value="Unassembled WGS sequence"/>
</dbReference>
<organism evidence="1 2">
    <name type="scientific">Candidatus Flavonifractor intestinigallinarum</name>
    <dbReference type="NCBI Taxonomy" id="2838586"/>
    <lineage>
        <taxon>Bacteria</taxon>
        <taxon>Bacillati</taxon>
        <taxon>Bacillota</taxon>
        <taxon>Clostridia</taxon>
        <taxon>Eubacteriales</taxon>
        <taxon>Oscillospiraceae</taxon>
        <taxon>Flavonifractor</taxon>
    </lineage>
</organism>
<dbReference type="EMBL" id="DWXO01000010">
    <property type="protein sequence ID" value="HJB79522.1"/>
    <property type="molecule type" value="Genomic_DNA"/>
</dbReference>
<gene>
    <name evidence="1" type="ORF">H9712_00895</name>
</gene>
<dbReference type="CDD" id="cd10160">
    <property type="entry name" value="CsoR-like_DUF156_3"/>
    <property type="match status" value="1"/>
</dbReference>
<dbReference type="GO" id="GO:0003677">
    <property type="term" value="F:DNA binding"/>
    <property type="evidence" value="ECO:0007669"/>
    <property type="project" value="InterPro"/>
</dbReference>
<dbReference type="Pfam" id="PF02583">
    <property type="entry name" value="Trns_repr_metal"/>
    <property type="match status" value="1"/>
</dbReference>
<accession>A0A9D2MJV8</accession>
<dbReference type="InterPro" id="IPR038390">
    <property type="entry name" value="Metal_Tscrpt_repr_sf"/>
</dbReference>
<evidence type="ECO:0000313" key="1">
    <source>
        <dbReference type="EMBL" id="HJB79522.1"/>
    </source>
</evidence>
<dbReference type="AlphaFoldDB" id="A0A9D2MJV8"/>
<dbReference type="GO" id="GO:0045892">
    <property type="term" value="P:negative regulation of DNA-templated transcription"/>
    <property type="evidence" value="ECO:0007669"/>
    <property type="project" value="UniProtKB-ARBA"/>
</dbReference>
<reference evidence="1" key="2">
    <citation type="submission" date="2021-04" db="EMBL/GenBank/DDBJ databases">
        <authorList>
            <person name="Gilroy R."/>
        </authorList>
    </citation>
    <scope>NUCLEOTIDE SEQUENCE</scope>
    <source>
        <strain evidence="1">CHK192-8294</strain>
    </source>
</reference>
<dbReference type="PANTHER" id="PTHR33677">
    <property type="entry name" value="TRANSCRIPTIONAL REPRESSOR FRMR-RELATED"/>
    <property type="match status" value="1"/>
</dbReference>
<sequence>MRQCMDADNLHRRLKKIIGQLNAIDRMVDEDVPCEEMLMQINAAKSALHKVGQVVLEGHLNHCVRDGIEHGDADRTIAEFAKAIEHFSRMS</sequence>
<proteinExistence type="predicted"/>
<protein>
    <submittedName>
        <fullName evidence="1">Metal-sensing transcriptional repressor</fullName>
    </submittedName>
</protein>
<dbReference type="InterPro" id="IPR003735">
    <property type="entry name" value="Metal_Tscrpt_repr"/>
</dbReference>
<evidence type="ECO:0000313" key="2">
    <source>
        <dbReference type="Proteomes" id="UP000823921"/>
    </source>
</evidence>
<dbReference type="Gene3D" id="1.20.58.1000">
    <property type="entry name" value="Metal-sensitive repressor, helix protomer"/>
    <property type="match status" value="1"/>
</dbReference>
<dbReference type="GO" id="GO:0046872">
    <property type="term" value="F:metal ion binding"/>
    <property type="evidence" value="ECO:0007669"/>
    <property type="project" value="InterPro"/>
</dbReference>
<comment type="caution">
    <text evidence="1">The sequence shown here is derived from an EMBL/GenBank/DDBJ whole genome shotgun (WGS) entry which is preliminary data.</text>
</comment>